<dbReference type="OrthoDB" id="4154058at2759"/>
<dbReference type="EMBL" id="LGRB01000012">
    <property type="protein sequence ID" value="OCT48590.1"/>
    <property type="molecule type" value="Genomic_DNA"/>
</dbReference>
<feature type="region of interest" description="Disordered" evidence="1">
    <location>
        <begin position="267"/>
        <end position="322"/>
    </location>
</feature>
<dbReference type="STRING" id="86049.A0A1C1CJA1"/>
<evidence type="ECO:0000313" key="4">
    <source>
        <dbReference type="Proteomes" id="UP000094526"/>
    </source>
</evidence>
<dbReference type="VEuPathDB" id="FungiDB:CLCR_03857"/>
<evidence type="ECO:0000313" key="3">
    <source>
        <dbReference type="EMBL" id="OCT48590.1"/>
    </source>
</evidence>
<comment type="caution">
    <text evidence="3">The sequence shown here is derived from an EMBL/GenBank/DDBJ whole genome shotgun (WGS) entry which is preliminary data.</text>
</comment>
<dbReference type="Proteomes" id="UP000094526">
    <property type="component" value="Unassembled WGS sequence"/>
</dbReference>
<dbReference type="InterPro" id="IPR025676">
    <property type="entry name" value="Clr5_dom"/>
</dbReference>
<feature type="domain" description="Clr5" evidence="2">
    <location>
        <begin position="22"/>
        <end position="71"/>
    </location>
</feature>
<organism evidence="3 4">
    <name type="scientific">Cladophialophora carrionii</name>
    <dbReference type="NCBI Taxonomy" id="86049"/>
    <lineage>
        <taxon>Eukaryota</taxon>
        <taxon>Fungi</taxon>
        <taxon>Dikarya</taxon>
        <taxon>Ascomycota</taxon>
        <taxon>Pezizomycotina</taxon>
        <taxon>Eurotiomycetes</taxon>
        <taxon>Chaetothyriomycetidae</taxon>
        <taxon>Chaetothyriales</taxon>
        <taxon>Herpotrichiellaceae</taxon>
        <taxon>Cladophialophora</taxon>
    </lineage>
</organism>
<sequence>MANFQFIPQDPNKPRYSRRIPDLEWEAQKSFLEQLHNRDFTREQMVTELATRRNFHVSKNRLDNRMKAWGYSRYRRASSPPQPLEGGAIQTTTATQVAREEIEGRMHHAHRLEDDKAGRVQQHQIPTLSDARRVPATEVAMTRLQAADIFLPDLANGSLPITETETAQQLHMRKVPQPSKPISMIGTHSSPHTRGPFEEAVVKFFDIPDDEDGGLEATLRKLQGQFPKRASPELDGSFEEAVARLSEIFDDEDGGLEATLMKLQSQFPERASSELDNSSLPRMVQRHRGASSLDSIQDCGPEQMSTETTQRSHSRKSEELPGAGLSLLAKQAELSENTADKMPATGFGAGYATFTGQTPNISWPDVALSDLSELPSPDGYAYVAASLLAPGDYTCSDRMLALHRKTSKQPGFDVISSHQVSAFKKAGALLYTLKAYEMAFEFYFLVWQHFTTLAQYIIPDLVIAVVNCARCALTLRQRSVAKQGVRSLLHWAASIEQRNQAWLGMARPFWRYLCSIPGYDFDGVKLTQFNHRPLTPSEITIIDPAIDGDNVSLALSWTAVDPYRVVDHVKSCATTRSSVLDALRKFARFVQWKAKLINAVIIHECVLSEGDTRRVARILSCLLLHCYTRTLLVTKGSHTPDSDHTSCGMPCAWEEMALLVWPFIVMDDVGREYRPSGASLSQLLLSSVVKFQHTTTIGTYGFLDLLKKRQRSTYDPWLGIESSVPHAQFDWVFDVASAAAKLNATPDFSWLGEFISSDSIILHNTLDADVDCWTLRSVNSMDLTLSAAMSTWSMSDTSSMRSFRKFSEKIKPLILERNKQRRSSDAMSLDSRAGSRTSLSSVLSGFASPSSRRRSPLSSVHETETERTGIDPAFYITVEGFDGVRSRLKKSLLRF</sequence>
<evidence type="ECO:0000259" key="2">
    <source>
        <dbReference type="Pfam" id="PF14420"/>
    </source>
</evidence>
<gene>
    <name evidence="3" type="ORF">CLCR_03857</name>
</gene>
<reference evidence="4" key="1">
    <citation type="submission" date="2015-07" db="EMBL/GenBank/DDBJ databases">
        <authorList>
            <person name="Teixeira M.M."/>
            <person name="Souza R.C."/>
            <person name="Almeida L.G."/>
            <person name="Vicente V.A."/>
            <person name="de Hoog S."/>
            <person name="Bocca A.L."/>
            <person name="de Almeida S.R."/>
            <person name="Vasconcelos A.T."/>
            <person name="Felipe M.S."/>
        </authorList>
    </citation>
    <scope>NUCLEOTIDE SEQUENCE [LARGE SCALE GENOMIC DNA]</scope>
    <source>
        <strain evidence="4">KSF</strain>
    </source>
</reference>
<dbReference type="VEuPathDB" id="FungiDB:G647_10260"/>
<feature type="region of interest" description="Disordered" evidence="1">
    <location>
        <begin position="840"/>
        <end position="865"/>
    </location>
</feature>
<dbReference type="AlphaFoldDB" id="A0A1C1CJA1"/>
<proteinExistence type="predicted"/>
<keyword evidence="4" id="KW-1185">Reference proteome</keyword>
<protein>
    <recommendedName>
        <fullName evidence="2">Clr5 domain-containing protein</fullName>
    </recommendedName>
</protein>
<dbReference type="Pfam" id="PF14420">
    <property type="entry name" value="Clr5"/>
    <property type="match status" value="1"/>
</dbReference>
<evidence type="ECO:0000256" key="1">
    <source>
        <dbReference type="SAM" id="MobiDB-lite"/>
    </source>
</evidence>
<name>A0A1C1CJA1_9EURO</name>
<accession>A0A1C1CJA1</accession>